<dbReference type="PANTHER" id="PTHR11584:SF369">
    <property type="entry name" value="MITOGEN-ACTIVATED PROTEIN KINASE KINASE KINASE 19-RELATED"/>
    <property type="match status" value="1"/>
</dbReference>
<name>A0A8H7A588_9EURO</name>
<evidence type="ECO:0000259" key="8">
    <source>
        <dbReference type="PROSITE" id="PS50011"/>
    </source>
</evidence>
<dbReference type="GO" id="GO:0005524">
    <property type="term" value="F:ATP binding"/>
    <property type="evidence" value="ECO:0007669"/>
    <property type="project" value="UniProtKB-KW"/>
</dbReference>
<comment type="similarity">
    <text evidence="1">Belongs to the protein kinase superfamily. STE Ser/Thr protein kinase family. MAP kinase kinase kinase subfamily.</text>
</comment>
<keyword evidence="3" id="KW-0808">Transferase</keyword>
<dbReference type="PROSITE" id="PS50011">
    <property type="entry name" value="PROTEIN_KINASE_DOM"/>
    <property type="match status" value="1"/>
</dbReference>
<evidence type="ECO:0000313" key="10">
    <source>
        <dbReference type="Proteomes" id="UP000606974"/>
    </source>
</evidence>
<dbReference type="InterPro" id="IPR011009">
    <property type="entry name" value="Kinase-like_dom_sf"/>
</dbReference>
<keyword evidence="4" id="KW-0547">Nucleotide-binding</keyword>
<dbReference type="SMART" id="SM00220">
    <property type="entry name" value="S_TKc"/>
    <property type="match status" value="1"/>
</dbReference>
<sequence>MSSSGSGATWLSLLDKKRHIKESLPRVYAALGDVNSGPSFRAAFENLCKKVKEHKIYSLEAKLLPSFKAITELARAADQSVADQSAARLPHLQPNDTLEGLVWWTSFTLIKCGFRAGVGLGALVTLTAELNKSVPSFSTNAGEFTLRFPNQNRVQKHLQEVYSLFIDEQLFIISYLNRKDPAPNLNVTSEKVLGDHLAETVRQFEKARGLYNVILSQATEDEEREKKELDRPNVDSQRPLSELLHRNSASRSKVSVQFTSTRPLGFGSYGEVDEVQESSTGASYARKRIHLDTNKPSDVIAKEVKNEVAIMQKLRHLHIATVLFYLRDGDGYSIFMLPVADYDLWKFMGHCSRQDFPPSLTKQIYPWFGCLLDALAYAHKLEIKHQDIKPSNILIKNNQPYLSDFGLAKDFAEIHMSTSHGDKVQGTPVYRAPEVLPNQQRGRRADVFALGCVYSEMFSITQEKSLEEYRAARQEADSIAFRDCLPKVKKWLKVFEKEKLSRVLVDQILSMMERNVDERPTAEKALNFLKREPALFCVE</sequence>
<organism evidence="9 10">
    <name type="scientific">Endocarpon pusillum</name>
    <dbReference type="NCBI Taxonomy" id="364733"/>
    <lineage>
        <taxon>Eukaryota</taxon>
        <taxon>Fungi</taxon>
        <taxon>Dikarya</taxon>
        <taxon>Ascomycota</taxon>
        <taxon>Pezizomycotina</taxon>
        <taxon>Eurotiomycetes</taxon>
        <taxon>Chaetothyriomycetidae</taxon>
        <taxon>Verrucariales</taxon>
        <taxon>Verrucariaceae</taxon>
        <taxon>Endocarpon</taxon>
    </lineage>
</organism>
<dbReference type="CDD" id="cd00180">
    <property type="entry name" value="PKc"/>
    <property type="match status" value="1"/>
</dbReference>
<dbReference type="OrthoDB" id="4161460at2759"/>
<evidence type="ECO:0000256" key="6">
    <source>
        <dbReference type="ARBA" id="ARBA00022840"/>
    </source>
</evidence>
<feature type="region of interest" description="Disordered" evidence="7">
    <location>
        <begin position="221"/>
        <end position="242"/>
    </location>
</feature>
<evidence type="ECO:0000256" key="5">
    <source>
        <dbReference type="ARBA" id="ARBA00022777"/>
    </source>
</evidence>
<dbReference type="InterPro" id="IPR000719">
    <property type="entry name" value="Prot_kinase_dom"/>
</dbReference>
<evidence type="ECO:0000256" key="2">
    <source>
        <dbReference type="ARBA" id="ARBA00022527"/>
    </source>
</evidence>
<gene>
    <name evidence="9" type="ORF">GJ744_005966</name>
</gene>
<feature type="domain" description="Protein kinase" evidence="8">
    <location>
        <begin position="258"/>
        <end position="535"/>
    </location>
</feature>
<keyword evidence="6" id="KW-0067">ATP-binding</keyword>
<keyword evidence="5" id="KW-0418">Kinase</keyword>
<dbReference type="EMBL" id="JAACFV010000260">
    <property type="protein sequence ID" value="KAF7502388.1"/>
    <property type="molecule type" value="Genomic_DNA"/>
</dbReference>
<evidence type="ECO:0000313" key="9">
    <source>
        <dbReference type="EMBL" id="KAF7502388.1"/>
    </source>
</evidence>
<keyword evidence="2" id="KW-0723">Serine/threonine-protein kinase</keyword>
<dbReference type="PROSITE" id="PS00108">
    <property type="entry name" value="PROTEIN_KINASE_ST"/>
    <property type="match status" value="1"/>
</dbReference>
<dbReference type="Proteomes" id="UP000606974">
    <property type="component" value="Unassembled WGS sequence"/>
</dbReference>
<feature type="compositionally biased region" description="Basic and acidic residues" evidence="7">
    <location>
        <begin position="224"/>
        <end position="233"/>
    </location>
</feature>
<evidence type="ECO:0000256" key="7">
    <source>
        <dbReference type="SAM" id="MobiDB-lite"/>
    </source>
</evidence>
<evidence type="ECO:0000256" key="4">
    <source>
        <dbReference type="ARBA" id="ARBA00022741"/>
    </source>
</evidence>
<reference evidence="9" key="1">
    <citation type="submission" date="2020-02" db="EMBL/GenBank/DDBJ databases">
        <authorList>
            <person name="Palmer J.M."/>
        </authorList>
    </citation>
    <scope>NUCLEOTIDE SEQUENCE</scope>
    <source>
        <strain evidence="9">EPUS1.4</strain>
        <tissue evidence="9">Thallus</tissue>
    </source>
</reference>
<dbReference type="InterPro" id="IPR008271">
    <property type="entry name" value="Ser/Thr_kinase_AS"/>
</dbReference>
<accession>A0A8H7A588</accession>
<keyword evidence="10" id="KW-1185">Reference proteome</keyword>
<dbReference type="AlphaFoldDB" id="A0A8H7A588"/>
<dbReference type="GO" id="GO:0004674">
    <property type="term" value="F:protein serine/threonine kinase activity"/>
    <property type="evidence" value="ECO:0007669"/>
    <property type="project" value="UniProtKB-KW"/>
</dbReference>
<protein>
    <recommendedName>
        <fullName evidence="8">Protein kinase domain-containing protein</fullName>
    </recommendedName>
</protein>
<evidence type="ECO:0000256" key="3">
    <source>
        <dbReference type="ARBA" id="ARBA00022679"/>
    </source>
</evidence>
<dbReference type="Pfam" id="PF00069">
    <property type="entry name" value="Pkinase"/>
    <property type="match status" value="1"/>
</dbReference>
<proteinExistence type="inferred from homology"/>
<comment type="caution">
    <text evidence="9">The sequence shown here is derived from an EMBL/GenBank/DDBJ whole genome shotgun (WGS) entry which is preliminary data.</text>
</comment>
<dbReference type="Gene3D" id="1.10.510.10">
    <property type="entry name" value="Transferase(Phosphotransferase) domain 1"/>
    <property type="match status" value="1"/>
</dbReference>
<dbReference type="Gene3D" id="3.30.200.20">
    <property type="entry name" value="Phosphorylase Kinase, domain 1"/>
    <property type="match status" value="1"/>
</dbReference>
<evidence type="ECO:0000256" key="1">
    <source>
        <dbReference type="ARBA" id="ARBA00006529"/>
    </source>
</evidence>
<dbReference type="PANTHER" id="PTHR11584">
    <property type="entry name" value="SERINE/THREONINE PROTEIN KINASE"/>
    <property type="match status" value="1"/>
</dbReference>
<dbReference type="SUPFAM" id="SSF56112">
    <property type="entry name" value="Protein kinase-like (PK-like)"/>
    <property type="match status" value="1"/>
</dbReference>